<organism evidence="2 3">
    <name type="scientific">Natronolimnobius baerhuensis</name>
    <dbReference type="NCBI Taxonomy" id="253108"/>
    <lineage>
        <taxon>Archaea</taxon>
        <taxon>Methanobacteriati</taxon>
        <taxon>Methanobacteriota</taxon>
        <taxon>Stenosarchaea group</taxon>
        <taxon>Halobacteria</taxon>
        <taxon>Halobacteriales</taxon>
        <taxon>Natrialbaceae</taxon>
        <taxon>Natronolimnobius</taxon>
    </lineage>
</organism>
<name>A0A202E6J9_9EURY</name>
<keyword evidence="3" id="KW-1185">Reference proteome</keyword>
<keyword evidence="1" id="KW-0812">Transmembrane</keyword>
<evidence type="ECO:0000313" key="3">
    <source>
        <dbReference type="Proteomes" id="UP000196084"/>
    </source>
</evidence>
<dbReference type="EMBL" id="MWPH01000003">
    <property type="protein sequence ID" value="OVE83883.1"/>
    <property type="molecule type" value="Genomic_DNA"/>
</dbReference>
<sequence length="66" mass="6456">MDDSTAITAGFGVLLVGVLVILAGVFTGGQELIIGAGGILMILSVSGFVIPLFGGDSHHESAAGAD</sequence>
<dbReference type="Proteomes" id="UP000196084">
    <property type="component" value="Unassembled WGS sequence"/>
</dbReference>
<feature type="transmembrane region" description="Helical" evidence="1">
    <location>
        <begin position="6"/>
        <end position="25"/>
    </location>
</feature>
<dbReference type="RefSeq" id="WP_054864149.1">
    <property type="nucleotide sequence ID" value="NZ_MWPH01000003.1"/>
</dbReference>
<proteinExistence type="predicted"/>
<protein>
    <submittedName>
        <fullName evidence="2">Uncharacterized protein</fullName>
    </submittedName>
</protein>
<feature type="transmembrane region" description="Helical" evidence="1">
    <location>
        <begin position="32"/>
        <end position="53"/>
    </location>
</feature>
<evidence type="ECO:0000313" key="2">
    <source>
        <dbReference type="EMBL" id="OVE83883.1"/>
    </source>
</evidence>
<reference evidence="2 3" key="1">
    <citation type="submission" date="2017-02" db="EMBL/GenBank/DDBJ databases">
        <title>Natronthermophilus aegyptiacus gen. nov.,sp. nov., an aerobic, extremely halophilic alkalithermophilic archaeon isolated from the athalassohaline Wadi An Natrun, Egypt.</title>
        <authorList>
            <person name="Zhao B."/>
        </authorList>
    </citation>
    <scope>NUCLEOTIDE SEQUENCE [LARGE SCALE GENOMIC DNA]</scope>
    <source>
        <strain evidence="2 3">CGMCC 1.3597</strain>
    </source>
</reference>
<accession>A0A202E6J9</accession>
<gene>
    <name evidence="2" type="ORF">B2G88_15850</name>
</gene>
<evidence type="ECO:0000256" key="1">
    <source>
        <dbReference type="SAM" id="Phobius"/>
    </source>
</evidence>
<keyword evidence="1" id="KW-0472">Membrane</keyword>
<keyword evidence="1" id="KW-1133">Transmembrane helix</keyword>
<comment type="caution">
    <text evidence="2">The sequence shown here is derived from an EMBL/GenBank/DDBJ whole genome shotgun (WGS) entry which is preliminary data.</text>
</comment>
<dbReference type="AlphaFoldDB" id="A0A202E6J9"/>